<organism evidence="5 6">
    <name type="scientific">Acorus gramineus</name>
    <name type="common">Dwarf sweet flag</name>
    <dbReference type="NCBI Taxonomy" id="55184"/>
    <lineage>
        <taxon>Eukaryota</taxon>
        <taxon>Viridiplantae</taxon>
        <taxon>Streptophyta</taxon>
        <taxon>Embryophyta</taxon>
        <taxon>Tracheophyta</taxon>
        <taxon>Spermatophyta</taxon>
        <taxon>Magnoliopsida</taxon>
        <taxon>Liliopsida</taxon>
        <taxon>Acoraceae</taxon>
        <taxon>Acorus</taxon>
    </lineage>
</organism>
<name>A0AAV9AF32_ACOGR</name>
<evidence type="ECO:0000259" key="4">
    <source>
        <dbReference type="Pfam" id="PF14432"/>
    </source>
</evidence>
<dbReference type="InterPro" id="IPR011990">
    <property type="entry name" value="TPR-like_helical_dom_sf"/>
</dbReference>
<dbReference type="InterPro" id="IPR002885">
    <property type="entry name" value="PPR_rpt"/>
</dbReference>
<dbReference type="FunFam" id="1.25.40.10:FF:000227">
    <property type="entry name" value="Pentatricopeptide repeat-containing protein At3g13880"/>
    <property type="match status" value="1"/>
</dbReference>
<dbReference type="Pfam" id="PF13041">
    <property type="entry name" value="PPR_2"/>
    <property type="match status" value="3"/>
</dbReference>
<feature type="compositionally biased region" description="Pro residues" evidence="3">
    <location>
        <begin position="32"/>
        <end position="41"/>
    </location>
</feature>
<feature type="repeat" description="PPR" evidence="2">
    <location>
        <begin position="620"/>
        <end position="654"/>
    </location>
</feature>
<feature type="repeat" description="PPR" evidence="2">
    <location>
        <begin position="317"/>
        <end position="351"/>
    </location>
</feature>
<dbReference type="AlphaFoldDB" id="A0AAV9AF32"/>
<reference evidence="5" key="2">
    <citation type="submission" date="2023-06" db="EMBL/GenBank/DDBJ databases">
        <authorList>
            <person name="Ma L."/>
            <person name="Liu K.-W."/>
            <person name="Li Z."/>
            <person name="Hsiao Y.-Y."/>
            <person name="Qi Y."/>
            <person name="Fu T."/>
            <person name="Tang G."/>
            <person name="Zhang D."/>
            <person name="Sun W.-H."/>
            <person name="Liu D.-K."/>
            <person name="Li Y."/>
            <person name="Chen G.-Z."/>
            <person name="Liu X.-D."/>
            <person name="Liao X.-Y."/>
            <person name="Jiang Y.-T."/>
            <person name="Yu X."/>
            <person name="Hao Y."/>
            <person name="Huang J."/>
            <person name="Zhao X.-W."/>
            <person name="Ke S."/>
            <person name="Chen Y.-Y."/>
            <person name="Wu W.-L."/>
            <person name="Hsu J.-L."/>
            <person name="Lin Y.-F."/>
            <person name="Huang M.-D."/>
            <person name="Li C.-Y."/>
            <person name="Huang L."/>
            <person name="Wang Z.-W."/>
            <person name="Zhao X."/>
            <person name="Zhong W.-Y."/>
            <person name="Peng D.-H."/>
            <person name="Ahmad S."/>
            <person name="Lan S."/>
            <person name="Zhang J.-S."/>
            <person name="Tsai W.-C."/>
            <person name="Van De Peer Y."/>
            <person name="Liu Z.-J."/>
        </authorList>
    </citation>
    <scope>NUCLEOTIDE SEQUENCE</scope>
    <source>
        <strain evidence="5">SCP</strain>
        <tissue evidence="5">Leaves</tissue>
    </source>
</reference>
<dbReference type="GO" id="GO:0009451">
    <property type="term" value="P:RNA modification"/>
    <property type="evidence" value="ECO:0007669"/>
    <property type="project" value="InterPro"/>
</dbReference>
<feature type="repeat" description="PPR" evidence="2">
    <location>
        <begin position="119"/>
        <end position="153"/>
    </location>
</feature>
<dbReference type="Pfam" id="PF14432">
    <property type="entry name" value="DYW_deaminase"/>
    <property type="match status" value="1"/>
</dbReference>
<evidence type="ECO:0000313" key="6">
    <source>
        <dbReference type="Proteomes" id="UP001179952"/>
    </source>
</evidence>
<reference evidence="5" key="1">
    <citation type="journal article" date="2023" name="Nat. Commun.">
        <title>Diploid and tetraploid genomes of Acorus and the evolution of monocots.</title>
        <authorList>
            <person name="Ma L."/>
            <person name="Liu K.W."/>
            <person name="Li Z."/>
            <person name="Hsiao Y.Y."/>
            <person name="Qi Y."/>
            <person name="Fu T."/>
            <person name="Tang G.D."/>
            <person name="Zhang D."/>
            <person name="Sun W.H."/>
            <person name="Liu D.K."/>
            <person name="Li Y."/>
            <person name="Chen G.Z."/>
            <person name="Liu X.D."/>
            <person name="Liao X.Y."/>
            <person name="Jiang Y.T."/>
            <person name="Yu X."/>
            <person name="Hao Y."/>
            <person name="Huang J."/>
            <person name="Zhao X.W."/>
            <person name="Ke S."/>
            <person name="Chen Y.Y."/>
            <person name="Wu W.L."/>
            <person name="Hsu J.L."/>
            <person name="Lin Y.F."/>
            <person name="Huang M.D."/>
            <person name="Li C.Y."/>
            <person name="Huang L."/>
            <person name="Wang Z.W."/>
            <person name="Zhao X."/>
            <person name="Zhong W.Y."/>
            <person name="Peng D.H."/>
            <person name="Ahmad S."/>
            <person name="Lan S."/>
            <person name="Zhang J.S."/>
            <person name="Tsai W.C."/>
            <person name="Van de Peer Y."/>
            <person name="Liu Z.J."/>
        </authorList>
    </citation>
    <scope>NUCLEOTIDE SEQUENCE</scope>
    <source>
        <strain evidence="5">SCP</strain>
    </source>
</reference>
<proteinExistence type="predicted"/>
<feature type="domain" description="DYW" evidence="4">
    <location>
        <begin position="769"/>
        <end position="868"/>
    </location>
</feature>
<dbReference type="Gene3D" id="1.25.40.10">
    <property type="entry name" value="Tetratricopeptide repeat domain"/>
    <property type="match status" value="6"/>
</dbReference>
<comment type="caution">
    <text evidence="5">The sequence shown here is derived from an EMBL/GenBank/DDBJ whole genome shotgun (WGS) entry which is preliminary data.</text>
</comment>
<accession>A0AAV9AF32</accession>
<dbReference type="PANTHER" id="PTHR47926">
    <property type="entry name" value="PENTATRICOPEPTIDE REPEAT-CONTAINING PROTEIN"/>
    <property type="match status" value="1"/>
</dbReference>
<evidence type="ECO:0000256" key="3">
    <source>
        <dbReference type="SAM" id="MobiDB-lite"/>
    </source>
</evidence>
<dbReference type="NCBIfam" id="TIGR00756">
    <property type="entry name" value="PPR"/>
    <property type="match status" value="6"/>
</dbReference>
<dbReference type="SUPFAM" id="SSF48452">
    <property type="entry name" value="TPR-like"/>
    <property type="match status" value="2"/>
</dbReference>
<dbReference type="PROSITE" id="PS51375">
    <property type="entry name" value="PPR"/>
    <property type="match status" value="5"/>
</dbReference>
<dbReference type="EMBL" id="JAUJYN010000009">
    <property type="protein sequence ID" value="KAK1262978.1"/>
    <property type="molecule type" value="Genomic_DNA"/>
</dbReference>
<sequence length="868" mass="96632">MTQSTTHFSFFHPPPPPLTPHHNRPHSLQPKHPNPSTPPPKLTSNPKTQSHYASLIQQCIDSNSFDLGKSIHSQILSDPNFHPDPFLQTKLLMLYARCCPDPNCLDDVRTLFDEMPEPNSTSYNTVILAHSRLGFHSDVFHFFLRMRSSDLPPDRFTFPSVVRACAALDDYPGLLQVHCLVVKAGLGWNAFVGGALVDAYAKFGGMDDAVSVFGGIDGENLIAQNAIIGGYVRLMDWEEAWRAFFAARGHDHFSFALAVKTCGGLRSLRGGRQVHARVIVSGCESDVFICNSLIDMYAKCGDLDGCSRVFGPMGSKEQVSWNSIASAQAQLGRYDEALALFRRMLGAGFNGDRFNLGTAVMSCTGLGDVDMGRELHGHVVRRSLDSDVVLGSALVDMYCKFGLLDDARCTFDRLDVKNEVSWNALIAGYVEEGLAEEVVEIYREMKASGAHPDQFTLASLLALCADERDVEKGMQIHAHVVRFVDRPNVILETELVRMYSMCGRDGAAWRIFDRMTETNAYSWNSLIEGCVEGGRTVEALRIFREMQLAGIKPDSFSLASGLYACTSVLDLRRGKQMHGFMVRNALDEHAILRPLVVDMYVKCGCVDVACKVFENTKMKDVFLHNVMISAFVSHGWIEEARRLFEQMGERSTVTWNSILMGYTKDGLGGQTLKLFQRMLQEDIECDCLTMVTMCNMFAEYPALNQGKALHSYLIKNGYMGSSVVLESSLIDMYAKCGAIDEARKCFDATIDQEIYAELARLSVKMREMGYVPDSEYVLRSSSDGGGSVGGLKEKGVLLQHSERLAIALGIIRLPGKATIRVYKNLRICGDCHTALKLISKIAHRRIIIRDNKRFHHFEDGVCSCGDYW</sequence>
<feature type="region of interest" description="Disordered" evidence="3">
    <location>
        <begin position="1"/>
        <end position="48"/>
    </location>
</feature>
<feature type="compositionally biased region" description="Low complexity" evidence="3">
    <location>
        <begin position="1"/>
        <end position="11"/>
    </location>
</feature>
<gene>
    <name evidence="5" type="ORF">QJS04_geneDACA012011</name>
</gene>
<protein>
    <submittedName>
        <fullName evidence="5">Pentatricopeptide repeat-containing protein</fullName>
    </submittedName>
</protein>
<dbReference type="FunFam" id="1.25.40.10:FF:000381">
    <property type="entry name" value="Pentatricopeptide repeat-containing protein"/>
    <property type="match status" value="1"/>
</dbReference>
<feature type="repeat" description="PPR" evidence="2">
    <location>
        <begin position="519"/>
        <end position="553"/>
    </location>
</feature>
<dbReference type="Pfam" id="PF01535">
    <property type="entry name" value="PPR"/>
    <property type="match status" value="7"/>
</dbReference>
<dbReference type="GO" id="GO:0003723">
    <property type="term" value="F:RNA binding"/>
    <property type="evidence" value="ECO:0007669"/>
    <property type="project" value="InterPro"/>
</dbReference>
<feature type="repeat" description="PPR" evidence="2">
    <location>
        <begin position="418"/>
        <end position="452"/>
    </location>
</feature>
<keyword evidence="1" id="KW-0677">Repeat</keyword>
<evidence type="ECO:0000313" key="5">
    <source>
        <dbReference type="EMBL" id="KAK1262978.1"/>
    </source>
</evidence>
<evidence type="ECO:0000256" key="1">
    <source>
        <dbReference type="ARBA" id="ARBA00022737"/>
    </source>
</evidence>
<dbReference type="InterPro" id="IPR046960">
    <property type="entry name" value="PPR_At4g14850-like_plant"/>
</dbReference>
<dbReference type="InterPro" id="IPR032867">
    <property type="entry name" value="DYW_dom"/>
</dbReference>
<evidence type="ECO:0000256" key="2">
    <source>
        <dbReference type="PROSITE-ProRule" id="PRU00708"/>
    </source>
</evidence>
<dbReference type="GO" id="GO:0008270">
    <property type="term" value="F:zinc ion binding"/>
    <property type="evidence" value="ECO:0007669"/>
    <property type="project" value="InterPro"/>
</dbReference>
<keyword evidence="6" id="KW-1185">Reference proteome</keyword>
<dbReference type="Proteomes" id="UP001179952">
    <property type="component" value="Unassembled WGS sequence"/>
</dbReference>